<dbReference type="CDD" id="cd00487">
    <property type="entry name" value="Pep_deformylase"/>
    <property type="match status" value="1"/>
</dbReference>
<feature type="binding site" evidence="2">
    <location>
        <position position="131"/>
    </location>
    <ligand>
        <name>Fe cation</name>
        <dbReference type="ChEBI" id="CHEBI:24875"/>
    </ligand>
</feature>
<dbReference type="RefSeq" id="WP_229536551.1">
    <property type="nucleotide sequence ID" value="NZ_JAJHJB010000036.1"/>
</dbReference>
<organism evidence="3 4">
    <name type="scientific">Pelosinus baikalensis</name>
    <dbReference type="NCBI Taxonomy" id="2892015"/>
    <lineage>
        <taxon>Bacteria</taxon>
        <taxon>Bacillati</taxon>
        <taxon>Bacillota</taxon>
        <taxon>Negativicutes</taxon>
        <taxon>Selenomonadales</taxon>
        <taxon>Sporomusaceae</taxon>
        <taxon>Pelosinus</taxon>
    </lineage>
</organism>
<comment type="cofactor">
    <cofactor evidence="2">
        <name>Fe(2+)</name>
        <dbReference type="ChEBI" id="CHEBI:29033"/>
    </cofactor>
    <text evidence="2">Binds 1 Fe(2+) ion.</text>
</comment>
<gene>
    <name evidence="2 3" type="primary">def</name>
    <name evidence="3" type="ORF">LMF89_19790</name>
</gene>
<accession>A0ABS8HWN9</accession>
<keyword evidence="2" id="KW-0408">Iron</keyword>
<dbReference type="SUPFAM" id="SSF56420">
    <property type="entry name" value="Peptide deformylase"/>
    <property type="match status" value="1"/>
</dbReference>
<dbReference type="Gene3D" id="3.90.45.10">
    <property type="entry name" value="Peptide deformylase"/>
    <property type="match status" value="1"/>
</dbReference>
<proteinExistence type="inferred from homology"/>
<comment type="similarity">
    <text evidence="1 2">Belongs to the polypeptide deformylase family.</text>
</comment>
<dbReference type="Pfam" id="PF01327">
    <property type="entry name" value="Pep_deformylase"/>
    <property type="match status" value="1"/>
</dbReference>
<keyword evidence="2" id="KW-0479">Metal-binding</keyword>
<dbReference type="PIRSF" id="PIRSF004749">
    <property type="entry name" value="Pep_def"/>
    <property type="match status" value="1"/>
</dbReference>
<dbReference type="InterPro" id="IPR023635">
    <property type="entry name" value="Peptide_deformylase"/>
</dbReference>
<comment type="function">
    <text evidence="2">Removes the formyl group from the N-terminal Met of newly synthesized proteins. Requires at least a dipeptide for an efficient rate of reaction. N-terminal L-methionine is a prerequisite for activity but the enzyme has broad specificity at other positions.</text>
</comment>
<comment type="catalytic activity">
    <reaction evidence="2">
        <text>N-terminal N-formyl-L-methionyl-[peptide] + H2O = N-terminal L-methionyl-[peptide] + formate</text>
        <dbReference type="Rhea" id="RHEA:24420"/>
        <dbReference type="Rhea" id="RHEA-COMP:10639"/>
        <dbReference type="Rhea" id="RHEA-COMP:10640"/>
        <dbReference type="ChEBI" id="CHEBI:15377"/>
        <dbReference type="ChEBI" id="CHEBI:15740"/>
        <dbReference type="ChEBI" id="CHEBI:49298"/>
        <dbReference type="ChEBI" id="CHEBI:64731"/>
        <dbReference type="EC" id="3.5.1.88"/>
    </reaction>
</comment>
<keyword evidence="2" id="KW-0648">Protein biosynthesis</keyword>
<dbReference type="HAMAP" id="MF_00163">
    <property type="entry name" value="Pep_deformylase"/>
    <property type="match status" value="1"/>
</dbReference>
<keyword evidence="4" id="KW-1185">Reference proteome</keyword>
<dbReference type="NCBIfam" id="NF001159">
    <property type="entry name" value="PRK00150.1-3"/>
    <property type="match status" value="1"/>
</dbReference>
<dbReference type="InterPro" id="IPR036821">
    <property type="entry name" value="Peptide_deformylase_sf"/>
</dbReference>
<dbReference type="EMBL" id="JAJHJB010000036">
    <property type="protein sequence ID" value="MCC5467580.1"/>
    <property type="molecule type" value="Genomic_DNA"/>
</dbReference>
<feature type="binding site" evidence="2">
    <location>
        <position position="88"/>
    </location>
    <ligand>
        <name>Fe cation</name>
        <dbReference type="ChEBI" id="CHEBI:24875"/>
    </ligand>
</feature>
<feature type="binding site" evidence="2">
    <location>
        <position position="135"/>
    </location>
    <ligand>
        <name>Fe cation</name>
        <dbReference type="ChEBI" id="CHEBI:24875"/>
    </ligand>
</feature>
<evidence type="ECO:0000256" key="2">
    <source>
        <dbReference type="HAMAP-Rule" id="MF_00163"/>
    </source>
</evidence>
<comment type="caution">
    <text evidence="3">The sequence shown here is derived from an EMBL/GenBank/DDBJ whole genome shotgun (WGS) entry which is preliminary data.</text>
</comment>
<dbReference type="PANTHER" id="PTHR10458:SF22">
    <property type="entry name" value="PEPTIDE DEFORMYLASE"/>
    <property type="match status" value="1"/>
</dbReference>
<dbReference type="PRINTS" id="PR01576">
    <property type="entry name" value="PDEFORMYLASE"/>
</dbReference>
<evidence type="ECO:0000256" key="1">
    <source>
        <dbReference type="ARBA" id="ARBA00010759"/>
    </source>
</evidence>
<keyword evidence="2 3" id="KW-0378">Hydrolase</keyword>
<reference evidence="3" key="1">
    <citation type="submission" date="2021-11" db="EMBL/GenBank/DDBJ databases">
        <title>Description of a new species Pelosinus isolated from the bottom sediments of Lake Baikal.</title>
        <authorList>
            <person name="Zakharyuk A."/>
        </authorList>
    </citation>
    <scope>NUCLEOTIDE SEQUENCE</scope>
    <source>
        <strain evidence="3">Bkl1</strain>
    </source>
</reference>
<dbReference type="PANTHER" id="PTHR10458">
    <property type="entry name" value="PEPTIDE DEFORMYLASE"/>
    <property type="match status" value="1"/>
</dbReference>
<dbReference type="EC" id="3.5.1.88" evidence="2"/>
<dbReference type="NCBIfam" id="TIGR00079">
    <property type="entry name" value="pept_deformyl"/>
    <property type="match status" value="1"/>
</dbReference>
<protein>
    <recommendedName>
        <fullName evidence="2">Peptide deformylase</fullName>
        <shortName evidence="2">PDF</shortName>
        <ecNumber evidence="2">3.5.1.88</ecNumber>
    </recommendedName>
    <alternativeName>
        <fullName evidence="2">Polypeptide deformylase</fullName>
    </alternativeName>
</protein>
<feature type="active site" evidence="2">
    <location>
        <position position="132"/>
    </location>
</feature>
<sequence>MAVRTIRLVGDVVLREICEEVKEIDDEILTLIKDMADTMHDAGGIGIAAPQVGEIKRVVVIDMGEGVINLINPEVTEAEGSHEVVEGCLSVSRTKQGKLLRPVKVKVKALNEKGEECIITGENRLASLFCHEIDHLDGILFIDKVLEYIECEK</sequence>
<evidence type="ECO:0000313" key="4">
    <source>
        <dbReference type="Proteomes" id="UP001165492"/>
    </source>
</evidence>
<dbReference type="GO" id="GO:0042586">
    <property type="term" value="F:peptide deformylase activity"/>
    <property type="evidence" value="ECO:0007669"/>
    <property type="project" value="UniProtKB-EC"/>
</dbReference>
<evidence type="ECO:0000313" key="3">
    <source>
        <dbReference type="EMBL" id="MCC5467580.1"/>
    </source>
</evidence>
<name>A0ABS8HWN9_9FIRM</name>
<dbReference type="Proteomes" id="UP001165492">
    <property type="component" value="Unassembled WGS sequence"/>
</dbReference>